<dbReference type="RefSeq" id="WP_184950643.1">
    <property type="nucleotide sequence ID" value="NZ_BOMC01000004.1"/>
</dbReference>
<keyword evidence="4" id="KW-1185">Reference proteome</keyword>
<comment type="caution">
    <text evidence="3">The sequence shown here is derived from an EMBL/GenBank/DDBJ whole genome shotgun (WGS) entry which is preliminary data.</text>
</comment>
<gene>
    <name evidence="3" type="ORF">BKA14_002022</name>
</gene>
<evidence type="ECO:0000313" key="3">
    <source>
        <dbReference type="EMBL" id="MBB4691874.1"/>
    </source>
</evidence>
<sequence length="167" mass="18606">MTNPPSGRLEQTNRGPDLVLSRVFRAGIEDVWAGVTEPERSARWFGRWTGEDPGPGRTIKVQMAYEEGAPWMEMRIDACEPPRRLAVVSLGEGDDAGWHLEVVLTEAGGRTELRLVHHLATTEGIGEVGPGWEYYLDMLVAAREGAGQPVFDDYYPSMKAYYEGLRP</sequence>
<accession>A0A7W7CNL6</accession>
<name>A0A7W7CNL6_9ACTN</name>
<dbReference type="InterPro" id="IPR013538">
    <property type="entry name" value="ASHA1/2-like_C"/>
</dbReference>
<evidence type="ECO:0000256" key="1">
    <source>
        <dbReference type="ARBA" id="ARBA00006817"/>
    </source>
</evidence>
<dbReference type="Proteomes" id="UP000542742">
    <property type="component" value="Unassembled WGS sequence"/>
</dbReference>
<dbReference type="AlphaFoldDB" id="A0A7W7CNL6"/>
<feature type="domain" description="Activator of Hsp90 ATPase homologue 1/2-like C-terminal" evidence="2">
    <location>
        <begin position="26"/>
        <end position="142"/>
    </location>
</feature>
<dbReference type="Pfam" id="PF08327">
    <property type="entry name" value="AHSA1"/>
    <property type="match status" value="1"/>
</dbReference>
<proteinExistence type="inferred from homology"/>
<dbReference type="CDD" id="cd08899">
    <property type="entry name" value="SRPBCC_CalC_Aha1-like_6"/>
    <property type="match status" value="1"/>
</dbReference>
<dbReference type="Gene3D" id="3.30.530.20">
    <property type="match status" value="1"/>
</dbReference>
<evidence type="ECO:0000313" key="4">
    <source>
        <dbReference type="Proteomes" id="UP000542742"/>
    </source>
</evidence>
<organism evidence="3 4">
    <name type="scientific">Paractinoplanes abujensis</name>
    <dbReference type="NCBI Taxonomy" id="882441"/>
    <lineage>
        <taxon>Bacteria</taxon>
        <taxon>Bacillati</taxon>
        <taxon>Actinomycetota</taxon>
        <taxon>Actinomycetes</taxon>
        <taxon>Micromonosporales</taxon>
        <taxon>Micromonosporaceae</taxon>
        <taxon>Paractinoplanes</taxon>
    </lineage>
</organism>
<dbReference type="EMBL" id="JACHMF010000001">
    <property type="protein sequence ID" value="MBB4691874.1"/>
    <property type="molecule type" value="Genomic_DNA"/>
</dbReference>
<dbReference type="SUPFAM" id="SSF55961">
    <property type="entry name" value="Bet v1-like"/>
    <property type="match status" value="1"/>
</dbReference>
<dbReference type="InterPro" id="IPR023393">
    <property type="entry name" value="START-like_dom_sf"/>
</dbReference>
<evidence type="ECO:0000259" key="2">
    <source>
        <dbReference type="Pfam" id="PF08327"/>
    </source>
</evidence>
<protein>
    <submittedName>
        <fullName evidence="3">Uncharacterized protein YndB with AHSA1/START domain</fullName>
    </submittedName>
</protein>
<comment type="similarity">
    <text evidence="1">Belongs to the AHA1 family.</text>
</comment>
<reference evidence="3 4" key="1">
    <citation type="submission" date="2020-08" db="EMBL/GenBank/DDBJ databases">
        <title>Sequencing the genomes of 1000 actinobacteria strains.</title>
        <authorList>
            <person name="Klenk H.-P."/>
        </authorList>
    </citation>
    <scope>NUCLEOTIDE SEQUENCE [LARGE SCALE GENOMIC DNA]</scope>
    <source>
        <strain evidence="3 4">DSM 45518</strain>
    </source>
</reference>